<reference evidence="1 2" key="1">
    <citation type="submission" date="2012-11" db="EMBL/GenBank/DDBJ databases">
        <title>Genome assembly of Thiorhodococcus sp. AK35.</title>
        <authorList>
            <person name="Nupur N."/>
            <person name="Khatri I."/>
            <person name="Subramanian S."/>
            <person name="Pinnaka A."/>
        </authorList>
    </citation>
    <scope>NUCLEOTIDE SEQUENCE [LARGE SCALE GENOMIC DNA]</scope>
    <source>
        <strain evidence="1 2">AK35</strain>
    </source>
</reference>
<dbReference type="Proteomes" id="UP000019460">
    <property type="component" value="Unassembled WGS sequence"/>
</dbReference>
<dbReference type="STRING" id="1249627.D779_2568"/>
<gene>
    <name evidence="1" type="ORF">D779_2568</name>
</gene>
<dbReference type="RefSeq" id="WP_081763505.1">
    <property type="nucleotide sequence ID" value="NZ_AONC01000040.1"/>
</dbReference>
<dbReference type="eggNOG" id="ENOG502ZSXZ">
    <property type="taxonomic scope" value="Bacteria"/>
</dbReference>
<evidence type="ECO:0000313" key="1">
    <source>
        <dbReference type="EMBL" id="EXJ14427.1"/>
    </source>
</evidence>
<protein>
    <submittedName>
        <fullName evidence="1">Uncharacterized protein</fullName>
    </submittedName>
</protein>
<keyword evidence="2" id="KW-1185">Reference proteome</keyword>
<dbReference type="EMBL" id="AONC01000040">
    <property type="protein sequence ID" value="EXJ14427.1"/>
    <property type="molecule type" value="Genomic_DNA"/>
</dbReference>
<sequence length="74" mass="7785">MPSFPLQELRRLLRPDTPKRGVVSRVSGQRVQVATSGGIVAAMAGTSALAVGQRVTLRDGIVYPAPVAAVNYPL</sequence>
<proteinExistence type="predicted"/>
<name>W9VEG0_9GAMM</name>
<comment type="caution">
    <text evidence="1">The sequence shown here is derived from an EMBL/GenBank/DDBJ whole genome shotgun (WGS) entry which is preliminary data.</text>
</comment>
<organism evidence="1 2">
    <name type="scientific">Imhoffiella purpurea</name>
    <dbReference type="NCBI Taxonomy" id="1249627"/>
    <lineage>
        <taxon>Bacteria</taxon>
        <taxon>Pseudomonadati</taxon>
        <taxon>Pseudomonadota</taxon>
        <taxon>Gammaproteobacteria</taxon>
        <taxon>Chromatiales</taxon>
        <taxon>Chromatiaceae</taxon>
        <taxon>Imhoffiella</taxon>
    </lineage>
</organism>
<evidence type="ECO:0000313" key="2">
    <source>
        <dbReference type="Proteomes" id="UP000019460"/>
    </source>
</evidence>
<dbReference type="AlphaFoldDB" id="W9VEG0"/>
<accession>W9VEG0</accession>